<dbReference type="PANTHER" id="PTHR47784:SF4">
    <property type="entry name" value="ZN(II)2CYS6 TRANSCRIPTION FACTOR (EUROFUNG)"/>
    <property type="match status" value="1"/>
</dbReference>
<dbReference type="PANTHER" id="PTHR47784">
    <property type="entry name" value="STEROL UPTAKE CONTROL PROTEIN 2"/>
    <property type="match status" value="1"/>
</dbReference>
<evidence type="ECO:0000259" key="3">
    <source>
        <dbReference type="PROSITE" id="PS50048"/>
    </source>
</evidence>
<feature type="compositionally biased region" description="Low complexity" evidence="2">
    <location>
        <begin position="134"/>
        <end position="146"/>
    </location>
</feature>
<feature type="compositionally biased region" description="Gly residues" evidence="2">
    <location>
        <begin position="114"/>
        <end position="133"/>
    </location>
</feature>
<evidence type="ECO:0000256" key="2">
    <source>
        <dbReference type="SAM" id="MobiDB-lite"/>
    </source>
</evidence>
<dbReference type="AlphaFoldDB" id="A0A5Q4BDP6"/>
<evidence type="ECO:0000313" key="5">
    <source>
        <dbReference type="Proteomes" id="UP000326340"/>
    </source>
</evidence>
<evidence type="ECO:0000256" key="1">
    <source>
        <dbReference type="ARBA" id="ARBA00023242"/>
    </source>
</evidence>
<feature type="region of interest" description="Disordered" evidence="2">
    <location>
        <begin position="114"/>
        <end position="146"/>
    </location>
</feature>
<dbReference type="CDD" id="cd00067">
    <property type="entry name" value="GAL4"/>
    <property type="match status" value="1"/>
</dbReference>
<dbReference type="PROSITE" id="PS50048">
    <property type="entry name" value="ZN2_CY6_FUNGAL_2"/>
    <property type="match status" value="1"/>
</dbReference>
<accession>A0A5Q4BDP6</accession>
<comment type="caution">
    <text evidence="4">The sequence shown here is derived from an EMBL/GenBank/DDBJ whole genome shotgun (WGS) entry which is preliminary data.</text>
</comment>
<protein>
    <submittedName>
        <fullName evidence="4">Lysine biosynthesis regulatory protein LYS14</fullName>
    </submittedName>
</protein>
<dbReference type="InterPro" id="IPR036864">
    <property type="entry name" value="Zn2-C6_fun-type_DNA-bd_sf"/>
</dbReference>
<dbReference type="Gene3D" id="4.10.240.10">
    <property type="entry name" value="Zn(2)-C6 fungal-type DNA-binding domain"/>
    <property type="match status" value="1"/>
</dbReference>
<keyword evidence="5" id="KW-1185">Reference proteome</keyword>
<reference evidence="4 5" key="1">
    <citation type="journal article" date="2019" name="Sci. Rep.">
        <title>Colletotrichum shisoi sp. nov., an anthracnose pathogen of Perilla frutescens in Japan: molecular phylogenetic, morphological and genomic evidence.</title>
        <authorList>
            <person name="Gan P."/>
            <person name="Tsushima A."/>
            <person name="Hiroyama R."/>
            <person name="Narusaka M."/>
            <person name="Takano Y."/>
            <person name="Narusaka Y."/>
            <person name="Kawaradani M."/>
            <person name="Damm U."/>
            <person name="Shirasu K."/>
        </authorList>
    </citation>
    <scope>NUCLEOTIDE SEQUENCE [LARGE SCALE GENOMIC DNA]</scope>
    <source>
        <strain evidence="4 5">PG-2018a</strain>
    </source>
</reference>
<dbReference type="EMBL" id="PUHP01001933">
    <property type="protein sequence ID" value="TQN64926.1"/>
    <property type="molecule type" value="Genomic_DNA"/>
</dbReference>
<evidence type="ECO:0000313" key="4">
    <source>
        <dbReference type="EMBL" id="TQN64926.1"/>
    </source>
</evidence>
<dbReference type="SUPFAM" id="SSF57701">
    <property type="entry name" value="Zn2/Cys6 DNA-binding domain"/>
    <property type="match status" value="1"/>
</dbReference>
<sequence>MAPQTRNNHPAPALGDGSANGGDTPPSTPGTTAAEIKLRRAHKKSRNGCKECKRRHVKCDETRPTCVNCATAERHWSYLDSLPASARSTASSVPAKRGFVVAGHSPVSSGGTGIGGGIGGSIGHGIGDGGGGNSSSSSSSSDNNSGSLINAGTAHAVATSPSITAVVNDFIIMRSDVDREVASPANGQFFTLEHMRLLHHLETKMDVFMCADDFMKPLVDMNLECALNAPYPMDVLLGLSALHMADLHPDRADHYRHQATQLQTRALVLFNDAKEDISDDTCIPMFLFSSTLGTHLLCDTLRANRHDLPAFLDQFAAYLRLHRGVSTVTSRSWHVIRESGAKRFIDFLESRRPADRVPSVVDILHRMLDRADLGPASLQACRDAAETLRDSYAIYRSIAERTTHHSASVMSFGVRVTTGFIDVLKQRRPEALVVLAFYAVLLHWCRDFWIFADAGEFLIRAVASHLGDYWSEWLAFPLSVLGGHTG</sequence>
<dbReference type="SMART" id="SM00066">
    <property type="entry name" value="GAL4"/>
    <property type="match status" value="1"/>
</dbReference>
<dbReference type="InterPro" id="IPR001138">
    <property type="entry name" value="Zn2Cys6_DnaBD"/>
</dbReference>
<feature type="compositionally biased region" description="Low complexity" evidence="2">
    <location>
        <begin position="21"/>
        <end position="32"/>
    </location>
</feature>
<feature type="region of interest" description="Disordered" evidence="2">
    <location>
        <begin position="1"/>
        <end position="47"/>
    </location>
</feature>
<dbReference type="GO" id="GO:0008270">
    <property type="term" value="F:zinc ion binding"/>
    <property type="evidence" value="ECO:0007669"/>
    <property type="project" value="InterPro"/>
</dbReference>
<organism evidence="4 5">
    <name type="scientific">Colletotrichum shisoi</name>
    <dbReference type="NCBI Taxonomy" id="2078593"/>
    <lineage>
        <taxon>Eukaryota</taxon>
        <taxon>Fungi</taxon>
        <taxon>Dikarya</taxon>
        <taxon>Ascomycota</taxon>
        <taxon>Pezizomycotina</taxon>
        <taxon>Sordariomycetes</taxon>
        <taxon>Hypocreomycetidae</taxon>
        <taxon>Glomerellales</taxon>
        <taxon>Glomerellaceae</taxon>
        <taxon>Colletotrichum</taxon>
        <taxon>Colletotrichum destructivum species complex</taxon>
    </lineage>
</organism>
<proteinExistence type="predicted"/>
<gene>
    <name evidence="4" type="primary">LYS14</name>
    <name evidence="4" type="ORF">CSHISOI_10579</name>
</gene>
<dbReference type="Pfam" id="PF00172">
    <property type="entry name" value="Zn_clus"/>
    <property type="match status" value="1"/>
</dbReference>
<dbReference type="InterPro" id="IPR053157">
    <property type="entry name" value="Sterol_Uptake_Regulator"/>
</dbReference>
<feature type="domain" description="Zn(2)-C6 fungal-type" evidence="3">
    <location>
        <begin position="48"/>
        <end position="69"/>
    </location>
</feature>
<keyword evidence="1" id="KW-0539">Nucleus</keyword>
<dbReference type="Proteomes" id="UP000326340">
    <property type="component" value="Unassembled WGS sequence"/>
</dbReference>
<dbReference type="GO" id="GO:0001228">
    <property type="term" value="F:DNA-binding transcription activator activity, RNA polymerase II-specific"/>
    <property type="evidence" value="ECO:0007669"/>
    <property type="project" value="TreeGrafter"/>
</dbReference>
<dbReference type="OrthoDB" id="4937900at2759"/>
<name>A0A5Q4BDP6_9PEZI</name>